<comment type="caution">
    <text evidence="2">The sequence shown here is derived from an EMBL/GenBank/DDBJ whole genome shotgun (WGS) entry which is preliminary data.</text>
</comment>
<dbReference type="Proteomes" id="UP000449944">
    <property type="component" value="Unassembled WGS sequence"/>
</dbReference>
<organism evidence="2 3">
    <name type="scientific">Providencia alcalifaciens</name>
    <dbReference type="NCBI Taxonomy" id="126385"/>
    <lineage>
        <taxon>Bacteria</taxon>
        <taxon>Pseudomonadati</taxon>
        <taxon>Pseudomonadota</taxon>
        <taxon>Gammaproteobacteria</taxon>
        <taxon>Enterobacterales</taxon>
        <taxon>Morganellaceae</taxon>
        <taxon>Providencia</taxon>
    </lineage>
</organism>
<dbReference type="EMBL" id="WLUB01000013">
    <property type="protein sequence ID" value="MTC33634.1"/>
    <property type="molecule type" value="Genomic_DNA"/>
</dbReference>
<evidence type="ECO:0000256" key="1">
    <source>
        <dbReference type="SAM" id="SignalP"/>
    </source>
</evidence>
<evidence type="ECO:0008006" key="4">
    <source>
        <dbReference type="Google" id="ProtNLM"/>
    </source>
</evidence>
<accession>A0AAW9V7B0</accession>
<sequence length="325" mass="35938">MKFIYCFIFIVLSIVTNMAYALDCVAIVNGQQTTQQDVKVNDIVIPELSKNNEIIWESDTYTNDIECNNGIDERVYFYPFPNVDPKTIPNGMIFGIIYNNQSYDLSSATMKIPTDIFVKPNQTSKGSISVKVYIKKSGAISNGYSGSLPIYQLDGSGGLNTNAGARNFKLTLSNLSNIATANCSFSFSDLKKKNNLLINDDLISSGALFNSIGNISVTCLPVNIIANRTAVFNIYTKTTDSYFKTNKEGLIYDLIIDNNTLKGSNKSTNPIRVAFKLDGSGKSTKNINQNVTLNSNSIQENWLYAQDTETISDDPKIQAELIQFD</sequence>
<gene>
    <name evidence="2" type="ORF">GKR67_03290</name>
</gene>
<protein>
    <recommendedName>
        <fullName evidence="4">Fimbrial protein</fullName>
    </recommendedName>
</protein>
<reference evidence="2 3" key="1">
    <citation type="submission" date="2019-10" db="EMBL/GenBank/DDBJ databases">
        <title>Comparative genomic analysis of Providencia.</title>
        <authorList>
            <person name="Yuan C."/>
            <person name="Wei Y."/>
            <person name="Yin Z."/>
        </authorList>
    </citation>
    <scope>NUCLEOTIDE SEQUENCE [LARGE SCALE GENOMIC DNA]</scope>
    <source>
        <strain evidence="3">wls1934</strain>
    </source>
</reference>
<keyword evidence="1" id="KW-0732">Signal</keyword>
<evidence type="ECO:0000313" key="3">
    <source>
        <dbReference type="Proteomes" id="UP000449944"/>
    </source>
</evidence>
<dbReference type="AlphaFoldDB" id="A0AAW9V7B0"/>
<name>A0AAW9V7B0_9GAMM</name>
<evidence type="ECO:0000313" key="2">
    <source>
        <dbReference type="EMBL" id="MTC33634.1"/>
    </source>
</evidence>
<feature type="chain" id="PRO_5043891965" description="Fimbrial protein" evidence="1">
    <location>
        <begin position="22"/>
        <end position="325"/>
    </location>
</feature>
<feature type="signal peptide" evidence="1">
    <location>
        <begin position="1"/>
        <end position="21"/>
    </location>
</feature>
<proteinExistence type="predicted"/>